<dbReference type="InterPro" id="IPR000421">
    <property type="entry name" value="FA58C"/>
</dbReference>
<comment type="caution">
    <text evidence="5">The sequence shown here is derived from an EMBL/GenBank/DDBJ whole genome shotgun (WGS) entry which is preliminary data.</text>
</comment>
<dbReference type="InterPro" id="IPR008928">
    <property type="entry name" value="6-hairpin_glycosidase_sf"/>
</dbReference>
<dbReference type="Gene3D" id="2.60.120.260">
    <property type="entry name" value="Galactose-binding domain-like"/>
    <property type="match status" value="1"/>
</dbReference>
<dbReference type="InterPro" id="IPR053169">
    <property type="entry name" value="MUG_Protein"/>
</dbReference>
<dbReference type="Gene3D" id="1.50.10.20">
    <property type="match status" value="1"/>
</dbReference>
<dbReference type="SUPFAM" id="SSF48208">
    <property type="entry name" value="Six-hairpin glycosidases"/>
    <property type="match status" value="1"/>
</dbReference>
<comment type="similarity">
    <text evidence="1">Belongs to the beta/gamma-crystallin family.</text>
</comment>
<dbReference type="PROSITE" id="PS50022">
    <property type="entry name" value="FA58C_3"/>
    <property type="match status" value="1"/>
</dbReference>
<proteinExistence type="inferred from homology"/>
<dbReference type="EMBL" id="JBBUTG010000012">
    <property type="protein sequence ID" value="MEK8032882.1"/>
    <property type="molecule type" value="Genomic_DNA"/>
</dbReference>
<dbReference type="InterPro" id="IPR011024">
    <property type="entry name" value="G_crystallin-like"/>
</dbReference>
<keyword evidence="5" id="KW-0378">Hydrolase</keyword>
<name>A0ABU9BVH7_9BURK</name>
<keyword evidence="6" id="KW-1185">Reference proteome</keyword>
<dbReference type="GO" id="GO:0016787">
    <property type="term" value="F:hydrolase activity"/>
    <property type="evidence" value="ECO:0007669"/>
    <property type="project" value="UniProtKB-KW"/>
</dbReference>
<keyword evidence="3" id="KW-0732">Signal</keyword>
<feature type="signal peptide" evidence="3">
    <location>
        <begin position="1"/>
        <end position="20"/>
    </location>
</feature>
<feature type="domain" description="F5/8 type C" evidence="4">
    <location>
        <begin position="525"/>
        <end position="671"/>
    </location>
</feature>
<evidence type="ECO:0000313" key="6">
    <source>
        <dbReference type="Proteomes" id="UP001371218"/>
    </source>
</evidence>
<evidence type="ECO:0000259" key="4">
    <source>
        <dbReference type="PROSITE" id="PS50022"/>
    </source>
</evidence>
<reference evidence="5 6" key="1">
    <citation type="submission" date="2024-04" db="EMBL/GenBank/DDBJ databases">
        <title>Novel species of the genus Ideonella isolated from streams.</title>
        <authorList>
            <person name="Lu H."/>
        </authorList>
    </citation>
    <scope>NUCLEOTIDE SEQUENCE [LARGE SCALE GENOMIC DNA]</scope>
    <source>
        <strain evidence="5 6">DXS29W</strain>
    </source>
</reference>
<dbReference type="Pfam" id="PF00030">
    <property type="entry name" value="Crystall"/>
    <property type="match status" value="1"/>
</dbReference>
<dbReference type="SUPFAM" id="SSF49785">
    <property type="entry name" value="Galactose-binding domain-like"/>
    <property type="match status" value="1"/>
</dbReference>
<dbReference type="Pfam" id="PF03663">
    <property type="entry name" value="Glyco_hydro_76"/>
    <property type="match status" value="1"/>
</dbReference>
<dbReference type="PANTHER" id="PTHR47791">
    <property type="entry name" value="MEIOTICALLY UP-REGULATED GENE 191 PROTEIN"/>
    <property type="match status" value="1"/>
</dbReference>
<dbReference type="InterPro" id="IPR001064">
    <property type="entry name" value="Beta/gamma_crystallin"/>
</dbReference>
<evidence type="ECO:0000256" key="3">
    <source>
        <dbReference type="SAM" id="SignalP"/>
    </source>
</evidence>
<dbReference type="InterPro" id="IPR005198">
    <property type="entry name" value="Glyco_hydro_76"/>
</dbReference>
<evidence type="ECO:0000256" key="1">
    <source>
        <dbReference type="ARBA" id="ARBA00009646"/>
    </source>
</evidence>
<dbReference type="SUPFAM" id="SSF49695">
    <property type="entry name" value="gamma-Crystallin-like"/>
    <property type="match status" value="2"/>
</dbReference>
<protein>
    <submittedName>
        <fullName evidence="5">Glycoside hydrolase family 76 protein</fullName>
    </submittedName>
</protein>
<dbReference type="Gene3D" id="2.60.20.10">
    <property type="entry name" value="Crystallins"/>
    <property type="match status" value="2"/>
</dbReference>
<dbReference type="PANTHER" id="PTHR47791:SF4">
    <property type="entry name" value="(PUTATIVE SECRETED PROTEIN)-RELATED"/>
    <property type="match status" value="1"/>
</dbReference>
<dbReference type="Pfam" id="PF00754">
    <property type="entry name" value="F5_F8_type_C"/>
    <property type="match status" value="1"/>
</dbReference>
<dbReference type="Proteomes" id="UP001371218">
    <property type="component" value="Unassembled WGS sequence"/>
</dbReference>
<evidence type="ECO:0000313" key="5">
    <source>
        <dbReference type="EMBL" id="MEK8032882.1"/>
    </source>
</evidence>
<sequence>MRKLGFIALLWLFIQSSLWAQPAPFKTWGDETLQAVSRDYGISGSSLYRETMGSNAIAFNWPQGVQLHALIAARKLTEAGALADEMHQKYWCFTNNRWAYNASANACGDRYYDDNAWVAKALMELYELTNDAKYLNRAKEVLAFSMSGENPPNGNPNGGIRWHEGDTSGQCLCGTAPTTVVNLQIYQATGESKYLTDGLRLYTWVRTNRFGLGPGYRGYENAVVTQAALRLFQITGDSKYWDDAKHMGLAMETVYIDWNTHALHETGQWGGHDMSAAYVELYNQDQDINWLNIASGFLKHLHDNSKDANGRYPENWNVNGPASDGLLFQASAARGFAELGNTKGGYPKHPDPVAVFKECNFAASYSAGLPLGRYTAANLDFIGMPNKAISSIKVQPGYKATLYTGDNFTGTSLVKTADSSCLVAEGFNDVVQSVVVEAVVPGAEVFRNCNYGDRSIHLPEGKYTMFDLQARGIDNDTISSIRLSPKYEVEVFQDWNFTGASKVLTASDSCLSDNGIDNWASSIIVRPAKTGSKIDFTDLAGGSITAQYSDSPPNEGVEKLIDNDVNTKYLAVHASAWVQFQPAEPHVLKSYTLTSANDFPERDPASWKLQASNDGATWTTLDKRKGQDFAGRFETRRFKIDNTKAYTHYRLTLTNHSGTLLQLAEIELWGK</sequence>
<dbReference type="RefSeq" id="WP_341427296.1">
    <property type="nucleotide sequence ID" value="NZ_JBBUTG010000012.1"/>
</dbReference>
<gene>
    <name evidence="5" type="ORF">AACH06_18840</name>
</gene>
<organism evidence="5 6">
    <name type="scientific">Ideonella lacteola</name>
    <dbReference type="NCBI Taxonomy" id="2984193"/>
    <lineage>
        <taxon>Bacteria</taxon>
        <taxon>Pseudomonadati</taxon>
        <taxon>Pseudomonadota</taxon>
        <taxon>Betaproteobacteria</taxon>
        <taxon>Burkholderiales</taxon>
        <taxon>Sphaerotilaceae</taxon>
        <taxon>Ideonella</taxon>
    </lineage>
</organism>
<keyword evidence="2" id="KW-0677">Repeat</keyword>
<dbReference type="InterPro" id="IPR008979">
    <property type="entry name" value="Galactose-bd-like_sf"/>
</dbReference>
<dbReference type="SMART" id="SM00247">
    <property type="entry name" value="XTALbg"/>
    <property type="match status" value="1"/>
</dbReference>
<accession>A0ABU9BVH7</accession>
<evidence type="ECO:0000256" key="2">
    <source>
        <dbReference type="ARBA" id="ARBA00022737"/>
    </source>
</evidence>
<feature type="chain" id="PRO_5045058797" evidence="3">
    <location>
        <begin position="21"/>
        <end position="671"/>
    </location>
</feature>